<proteinExistence type="predicted"/>
<dbReference type="Gene3D" id="2.60.40.10">
    <property type="entry name" value="Immunoglobulins"/>
    <property type="match status" value="2"/>
</dbReference>
<accession>A0A1G2MHH7</accession>
<dbReference type="Pfam" id="PF17957">
    <property type="entry name" value="Big_7"/>
    <property type="match status" value="1"/>
</dbReference>
<dbReference type="EMBL" id="MHRK01000038">
    <property type="protein sequence ID" value="OHA23293.1"/>
    <property type="molecule type" value="Genomic_DNA"/>
</dbReference>
<dbReference type="InterPro" id="IPR013783">
    <property type="entry name" value="Ig-like_fold"/>
</dbReference>
<protein>
    <submittedName>
        <fullName evidence="1">Uncharacterized protein</fullName>
    </submittedName>
</protein>
<organism evidence="1 2">
    <name type="scientific">Candidatus Taylorbacteria bacterium RIFCSPHIGHO2_02_FULL_43_32b</name>
    <dbReference type="NCBI Taxonomy" id="1802306"/>
    <lineage>
        <taxon>Bacteria</taxon>
        <taxon>Candidatus Tayloriibacteriota</taxon>
    </lineage>
</organism>
<dbReference type="AlphaFoldDB" id="A0A1G2MHH7"/>
<comment type="caution">
    <text evidence="1">The sequence shown here is derived from an EMBL/GenBank/DDBJ whole genome shotgun (WGS) entry which is preliminary data.</text>
</comment>
<dbReference type="Proteomes" id="UP000177130">
    <property type="component" value="Unassembled WGS sequence"/>
</dbReference>
<reference evidence="1 2" key="1">
    <citation type="journal article" date="2016" name="Nat. Commun.">
        <title>Thousands of microbial genomes shed light on interconnected biogeochemical processes in an aquifer system.</title>
        <authorList>
            <person name="Anantharaman K."/>
            <person name="Brown C.T."/>
            <person name="Hug L.A."/>
            <person name="Sharon I."/>
            <person name="Castelle C.J."/>
            <person name="Probst A.J."/>
            <person name="Thomas B.C."/>
            <person name="Singh A."/>
            <person name="Wilkins M.J."/>
            <person name="Karaoz U."/>
            <person name="Brodie E.L."/>
            <person name="Williams K.H."/>
            <person name="Hubbard S.S."/>
            <person name="Banfield J.F."/>
        </authorList>
    </citation>
    <scope>NUCLEOTIDE SEQUENCE [LARGE SCALE GENOMIC DNA]</scope>
</reference>
<evidence type="ECO:0000313" key="2">
    <source>
        <dbReference type="Proteomes" id="UP000177130"/>
    </source>
</evidence>
<gene>
    <name evidence="1" type="ORF">A3C72_04525</name>
</gene>
<dbReference type="STRING" id="1802306.A3C72_04525"/>
<sequence length="558" mass="61188">MKKAILAYLSISAVFFPAFVLGQIYPILPYDIWVQARKQYYYPYTNQSYPSSSNTSAQIALQNPNGGEFWRVGETRPIYWQTTCFSGNQSYSCTLSYDVYLIGSGCTDPRGCSMSPLLIASGVKTDSINWYVGQTKSGTRVGSYRVAVCYENYLTGCDVSDSSFTIDNPAGYQNPPSQNLPDRITYITPVPGSDILNSTQTFSWNRVASADEYWVQIGYAVGAKDIYDRSIGTNTSVTISNLPMEERIYFRLWYRKANVWSYSDFSYVVGQGQNLPTSIVEISPSAGSVLGSRTTFVWNRVQGASEYWVQLGQAIGGKNIFDRSVGTFTTVTISDVPSYENLYLRVWYRTGNNWLYRDFTYKTSITSSNKAPVISLRTSIPLGQTLSSPAGIPLEANAYDPNGSIALVEFYQNGVWIGADTVTPFAFTASNVGTGSHSFTAVATDNDGLKTTSSPLFAEVFGGGVSSQVPVLQIWPNSSYSRAPAVFVLSLGGNFDLNIIGKVVFYKNGLAVDEDRTLPFQYAVADVSAGSYTFKADIYGLSGAYIGTTNQISVNVGY</sequence>
<evidence type="ECO:0000313" key="1">
    <source>
        <dbReference type="EMBL" id="OHA23293.1"/>
    </source>
</evidence>
<name>A0A1G2MHH7_9BACT</name>